<feature type="region of interest" description="Disordered" evidence="1">
    <location>
        <begin position="1"/>
        <end position="62"/>
    </location>
</feature>
<evidence type="ECO:0000256" key="1">
    <source>
        <dbReference type="SAM" id="MobiDB-lite"/>
    </source>
</evidence>
<dbReference type="Proteomes" id="UP001055439">
    <property type="component" value="Chromosome 4"/>
</dbReference>
<accession>A0A9E7FIY4</accession>
<organism evidence="2 3">
    <name type="scientific">Musa troglodytarum</name>
    <name type="common">fe'i banana</name>
    <dbReference type="NCBI Taxonomy" id="320322"/>
    <lineage>
        <taxon>Eukaryota</taxon>
        <taxon>Viridiplantae</taxon>
        <taxon>Streptophyta</taxon>
        <taxon>Embryophyta</taxon>
        <taxon>Tracheophyta</taxon>
        <taxon>Spermatophyta</taxon>
        <taxon>Magnoliopsida</taxon>
        <taxon>Liliopsida</taxon>
        <taxon>Zingiberales</taxon>
        <taxon>Musaceae</taxon>
        <taxon>Musa</taxon>
    </lineage>
</organism>
<evidence type="ECO:0000313" key="3">
    <source>
        <dbReference type="Proteomes" id="UP001055439"/>
    </source>
</evidence>
<proteinExistence type="predicted"/>
<protein>
    <submittedName>
        <fullName evidence="2">Uncharacterized protein</fullName>
    </submittedName>
</protein>
<dbReference type="EMBL" id="CP097506">
    <property type="protein sequence ID" value="URD96545.1"/>
    <property type="molecule type" value="Genomic_DNA"/>
</dbReference>
<feature type="compositionally biased region" description="Basic and acidic residues" evidence="1">
    <location>
        <begin position="13"/>
        <end position="25"/>
    </location>
</feature>
<reference evidence="2" key="1">
    <citation type="submission" date="2022-05" db="EMBL/GenBank/DDBJ databases">
        <title>The Musa troglodytarum L. genome provides insights into the mechanism of non-climacteric behaviour and enrichment of carotenoids.</title>
        <authorList>
            <person name="Wang J."/>
        </authorList>
    </citation>
    <scope>NUCLEOTIDE SEQUENCE</scope>
    <source>
        <tissue evidence="2">Leaf</tissue>
    </source>
</reference>
<keyword evidence="3" id="KW-1185">Reference proteome</keyword>
<gene>
    <name evidence="2" type="ORF">MUK42_26807</name>
</gene>
<dbReference type="AlphaFoldDB" id="A0A9E7FIY4"/>
<name>A0A9E7FIY4_9LILI</name>
<feature type="compositionally biased region" description="Basic residues" evidence="1">
    <location>
        <begin position="37"/>
        <end position="48"/>
    </location>
</feature>
<evidence type="ECO:0000313" key="2">
    <source>
        <dbReference type="EMBL" id="URD96545.1"/>
    </source>
</evidence>
<sequence length="62" mass="6771">MIEEKVGPPGPAGDEKKLEKRDGRSRIPSTALGSSRRNPRSGNRKPRTLMRITPQGMLVSDG</sequence>